<comment type="caution">
    <text evidence="2">The sequence shown here is derived from an EMBL/GenBank/DDBJ whole genome shotgun (WGS) entry which is preliminary data.</text>
</comment>
<evidence type="ECO:0000313" key="2">
    <source>
        <dbReference type="EMBL" id="KAJ1217932.1"/>
    </source>
</evidence>
<proteinExistence type="predicted"/>
<reference evidence="2" key="1">
    <citation type="journal article" date="2022" name="bioRxiv">
        <title>Sequencing and chromosome-scale assembly of the giantPleurodeles waltlgenome.</title>
        <authorList>
            <person name="Brown T."/>
            <person name="Elewa A."/>
            <person name="Iarovenko S."/>
            <person name="Subramanian E."/>
            <person name="Araus A.J."/>
            <person name="Petzold A."/>
            <person name="Susuki M."/>
            <person name="Suzuki K.-i.T."/>
            <person name="Hayashi T."/>
            <person name="Toyoda A."/>
            <person name="Oliveira C."/>
            <person name="Osipova E."/>
            <person name="Leigh N.D."/>
            <person name="Simon A."/>
            <person name="Yun M.H."/>
        </authorList>
    </citation>
    <scope>NUCLEOTIDE SEQUENCE</scope>
    <source>
        <strain evidence="2">20211129_DDA</strain>
        <tissue evidence="2">Liver</tissue>
    </source>
</reference>
<name>A0AAV7WY36_PLEWA</name>
<organism evidence="2 3">
    <name type="scientific">Pleurodeles waltl</name>
    <name type="common">Iberian ribbed newt</name>
    <dbReference type="NCBI Taxonomy" id="8319"/>
    <lineage>
        <taxon>Eukaryota</taxon>
        <taxon>Metazoa</taxon>
        <taxon>Chordata</taxon>
        <taxon>Craniata</taxon>
        <taxon>Vertebrata</taxon>
        <taxon>Euteleostomi</taxon>
        <taxon>Amphibia</taxon>
        <taxon>Batrachia</taxon>
        <taxon>Caudata</taxon>
        <taxon>Salamandroidea</taxon>
        <taxon>Salamandridae</taxon>
        <taxon>Pleurodelinae</taxon>
        <taxon>Pleurodeles</taxon>
    </lineage>
</organism>
<feature type="compositionally biased region" description="Basic residues" evidence="1">
    <location>
        <begin position="169"/>
        <end position="182"/>
    </location>
</feature>
<evidence type="ECO:0000313" key="3">
    <source>
        <dbReference type="Proteomes" id="UP001066276"/>
    </source>
</evidence>
<gene>
    <name evidence="2" type="ORF">NDU88_005519</name>
</gene>
<keyword evidence="3" id="KW-1185">Reference proteome</keyword>
<dbReference type="EMBL" id="JANPWB010000001">
    <property type="protein sequence ID" value="KAJ1217932.1"/>
    <property type="molecule type" value="Genomic_DNA"/>
</dbReference>
<evidence type="ECO:0000256" key="1">
    <source>
        <dbReference type="SAM" id="MobiDB-lite"/>
    </source>
</evidence>
<dbReference type="AlphaFoldDB" id="A0AAV7WY36"/>
<sequence>MSGYEGMLRTLQSSLKLHAAPNLLNVQYTIGDGLDSSKGVRDAKIILGMSVTVSVTGCRVCGCSGSTPGALPSSLRSYRRRRNRKGEEDAKRSRQSRGLKTPYVLVPDCQQKRSVEGRWHRKLKERKLRMYSWTATDPKDRTRSKTAVQRIAAQKKREDTQKPATFRKERGHLRYQPLRKWRTGQSGGGTKKREAGGGKEKHRHGAQ</sequence>
<feature type="region of interest" description="Disordered" evidence="1">
    <location>
        <begin position="134"/>
        <end position="207"/>
    </location>
</feature>
<feature type="region of interest" description="Disordered" evidence="1">
    <location>
        <begin position="67"/>
        <end position="101"/>
    </location>
</feature>
<dbReference type="Proteomes" id="UP001066276">
    <property type="component" value="Chromosome 1_1"/>
</dbReference>
<protein>
    <submittedName>
        <fullName evidence="2">Uncharacterized protein</fullName>
    </submittedName>
</protein>
<accession>A0AAV7WY36</accession>